<evidence type="ECO:0000313" key="3">
    <source>
        <dbReference type="Proteomes" id="UP001161325"/>
    </source>
</evidence>
<proteinExistence type="predicted"/>
<evidence type="ECO:0000313" key="2">
    <source>
        <dbReference type="EMBL" id="GLC26717.1"/>
    </source>
</evidence>
<feature type="chain" id="PRO_5041431916" evidence="1">
    <location>
        <begin position="22"/>
        <end position="257"/>
    </location>
</feature>
<dbReference type="AlphaFoldDB" id="A0AA37QAG5"/>
<gene>
    <name evidence="2" type="ORF">rosag_32300</name>
</gene>
<dbReference type="EMBL" id="BRXS01000005">
    <property type="protein sequence ID" value="GLC26717.1"/>
    <property type="molecule type" value="Genomic_DNA"/>
</dbReference>
<sequence>MRSIRVLPLAGALLAVGCAAGAPRASTSTAAVVVPVHTDTAAFRADAQSVVRAFAAEVSRARGGPLADAPTVQVRDTPQLIFFTGSSNQITVPWWETTPPEMRAAFRAFAGGGDAEAEHLFRAFFNRFLIAHEAGHWFQARANRRERTLYENENVANRLAVAFWRTQPGGEALLAELERLAAHAAATLPDPTPAGEDAVAYFGANYQALGREPLKYGYYQFRFMRDALRDRAQLDFARMVAGDARGSNDKSRQDQTD</sequence>
<dbReference type="RefSeq" id="WP_284351172.1">
    <property type="nucleotide sequence ID" value="NZ_BRXS01000005.1"/>
</dbReference>
<keyword evidence="3" id="KW-1185">Reference proteome</keyword>
<accession>A0AA37QAG5</accession>
<name>A0AA37QAG5_9BACT</name>
<dbReference type="Proteomes" id="UP001161325">
    <property type="component" value="Unassembled WGS sequence"/>
</dbReference>
<feature type="signal peptide" evidence="1">
    <location>
        <begin position="1"/>
        <end position="21"/>
    </location>
</feature>
<evidence type="ECO:0000256" key="1">
    <source>
        <dbReference type="SAM" id="SignalP"/>
    </source>
</evidence>
<dbReference type="PROSITE" id="PS51257">
    <property type="entry name" value="PROKAR_LIPOPROTEIN"/>
    <property type="match status" value="1"/>
</dbReference>
<protein>
    <submittedName>
        <fullName evidence="2">Uncharacterized protein</fullName>
    </submittedName>
</protein>
<organism evidence="2 3">
    <name type="scientific">Roseisolibacter agri</name>
    <dbReference type="NCBI Taxonomy" id="2014610"/>
    <lineage>
        <taxon>Bacteria</taxon>
        <taxon>Pseudomonadati</taxon>
        <taxon>Gemmatimonadota</taxon>
        <taxon>Gemmatimonadia</taxon>
        <taxon>Gemmatimonadales</taxon>
        <taxon>Gemmatimonadaceae</taxon>
        <taxon>Roseisolibacter</taxon>
    </lineage>
</organism>
<keyword evidence="1" id="KW-0732">Signal</keyword>
<reference evidence="2" key="1">
    <citation type="submission" date="2022-08" db="EMBL/GenBank/DDBJ databases">
        <title>Draft genome sequencing of Roseisolibacter agri AW1220.</title>
        <authorList>
            <person name="Tobiishi Y."/>
            <person name="Tonouchi A."/>
        </authorList>
    </citation>
    <scope>NUCLEOTIDE SEQUENCE</scope>
    <source>
        <strain evidence="2">AW1220</strain>
    </source>
</reference>
<comment type="caution">
    <text evidence="2">The sequence shown here is derived from an EMBL/GenBank/DDBJ whole genome shotgun (WGS) entry which is preliminary data.</text>
</comment>